<dbReference type="VEuPathDB" id="TriTrypDB:TCDM_09627"/>
<accession>V5B521</accession>
<dbReference type="Proteomes" id="UP000017861">
    <property type="component" value="Unassembled WGS sequence"/>
</dbReference>
<dbReference type="OrthoDB" id="10672960at2759"/>
<feature type="compositionally biased region" description="Polar residues" evidence="1">
    <location>
        <begin position="264"/>
        <end position="275"/>
    </location>
</feature>
<feature type="compositionally biased region" description="Polar residues" evidence="1">
    <location>
        <begin position="191"/>
        <end position="208"/>
    </location>
</feature>
<gene>
    <name evidence="2" type="ORF">TCDM_09627</name>
</gene>
<evidence type="ECO:0000256" key="1">
    <source>
        <dbReference type="SAM" id="MobiDB-lite"/>
    </source>
</evidence>
<reference evidence="2 3" key="1">
    <citation type="journal article" date="2014" name="Genome Announc.">
        <title>Trypanosoma cruzi Clone Dm28c Draft Genome Sequence.</title>
        <authorList>
            <person name="Grisard E.C."/>
            <person name="Teixeira S.M."/>
            <person name="de Almeida L.G."/>
            <person name="Stoco P.H."/>
            <person name="Gerber A.L."/>
            <person name="Talavera-Lopez C."/>
            <person name="Lima O.C."/>
            <person name="Andersson B."/>
            <person name="de Vasconcelos A.T."/>
        </authorList>
    </citation>
    <scope>NUCLEOTIDE SEQUENCE [LARGE SCALE GENOMIC DNA]</scope>
    <source>
        <strain evidence="2 3">Dm28c</strain>
    </source>
</reference>
<evidence type="ECO:0000313" key="2">
    <source>
        <dbReference type="EMBL" id="ESS62699.1"/>
    </source>
</evidence>
<feature type="region of interest" description="Disordered" evidence="1">
    <location>
        <begin position="33"/>
        <end position="72"/>
    </location>
</feature>
<comment type="caution">
    <text evidence="2">The sequence shown here is derived from an EMBL/GenBank/DDBJ whole genome shotgun (WGS) entry which is preliminary data.</text>
</comment>
<proteinExistence type="predicted"/>
<feature type="compositionally biased region" description="Low complexity" evidence="1">
    <location>
        <begin position="52"/>
        <end position="71"/>
    </location>
</feature>
<feature type="region of interest" description="Disordered" evidence="1">
    <location>
        <begin position="264"/>
        <end position="283"/>
    </location>
</feature>
<protein>
    <submittedName>
        <fullName evidence="2">Uncharacterized protein</fullName>
    </submittedName>
</protein>
<dbReference type="AlphaFoldDB" id="V5B521"/>
<name>V5B521_TRYCR</name>
<sequence length="283" mass="30713">MKEKRSSSSHRSSHSHSCYYCCSLSSVPHRHATLTSTRAPPARQSVMRPRCAATSATSPQSNSSASSTSLTIAGMPRPHNTHSATLSCRLSSTIMNATPNAYWRTCSMRWNHTVDQVCRHALQLVVLLLLGAHPHILSIHGLGAARGCRQEQCVWKKQMCGNNGHPHSLRHLHSLHPPTQKGGVMGKRSPPHSTCTRAQKAATPSTSHCNKEPCAHTHTRPQREGSGASKSTALFFTSLFSNGLALHPTLTVRHGAHQPLPSVCTQQAGAQSPSCRRNGEHKH</sequence>
<organism evidence="2 3">
    <name type="scientific">Trypanosoma cruzi Dm28c</name>
    <dbReference type="NCBI Taxonomy" id="1416333"/>
    <lineage>
        <taxon>Eukaryota</taxon>
        <taxon>Discoba</taxon>
        <taxon>Euglenozoa</taxon>
        <taxon>Kinetoplastea</taxon>
        <taxon>Metakinetoplastina</taxon>
        <taxon>Trypanosomatida</taxon>
        <taxon>Trypanosomatidae</taxon>
        <taxon>Trypanosoma</taxon>
        <taxon>Schizotrypanum</taxon>
    </lineage>
</organism>
<evidence type="ECO:0000313" key="3">
    <source>
        <dbReference type="Proteomes" id="UP000017861"/>
    </source>
</evidence>
<feature type="region of interest" description="Disordered" evidence="1">
    <location>
        <begin position="177"/>
        <end position="229"/>
    </location>
</feature>
<dbReference type="EMBL" id="AYLP01000167">
    <property type="protein sequence ID" value="ESS62699.1"/>
    <property type="molecule type" value="Genomic_DNA"/>
</dbReference>